<name>A0A450RU97_9GAMM</name>
<feature type="domain" description="Pyruvate kinase C-terminal" evidence="1">
    <location>
        <begin position="18"/>
        <end position="162"/>
    </location>
</feature>
<reference evidence="2" key="1">
    <citation type="submission" date="2019-02" db="EMBL/GenBank/DDBJ databases">
        <authorList>
            <person name="Gruber-Vodicka R. H."/>
            <person name="Seah K. B. B."/>
        </authorList>
    </citation>
    <scope>NUCLEOTIDE SEQUENCE</scope>
    <source>
        <strain evidence="2">BECK_DK47</strain>
    </source>
</reference>
<dbReference type="SUPFAM" id="SSF52935">
    <property type="entry name" value="PK C-terminal domain-like"/>
    <property type="match status" value="1"/>
</dbReference>
<dbReference type="Pfam" id="PF02887">
    <property type="entry name" value="PK_C"/>
    <property type="match status" value="1"/>
</dbReference>
<protein>
    <recommendedName>
        <fullName evidence="1">Pyruvate kinase C-terminal domain-containing protein</fullName>
    </recommendedName>
</protein>
<dbReference type="InterPro" id="IPR015795">
    <property type="entry name" value="Pyrv_Knase_C"/>
</dbReference>
<evidence type="ECO:0000259" key="1">
    <source>
        <dbReference type="Pfam" id="PF02887"/>
    </source>
</evidence>
<organism evidence="2">
    <name type="scientific">Candidatus Kentrum sp. DK</name>
    <dbReference type="NCBI Taxonomy" id="2126562"/>
    <lineage>
        <taxon>Bacteria</taxon>
        <taxon>Pseudomonadati</taxon>
        <taxon>Pseudomonadota</taxon>
        <taxon>Gammaproteobacteria</taxon>
        <taxon>Candidatus Kentrum</taxon>
    </lineage>
</organism>
<dbReference type="EMBL" id="CAADEX010000002">
    <property type="protein sequence ID" value="VFJ42597.1"/>
    <property type="molecule type" value="Genomic_DNA"/>
</dbReference>
<gene>
    <name evidence="2" type="ORF">BECKDK2373B_GA0170837_100220</name>
</gene>
<dbReference type="InterPro" id="IPR036918">
    <property type="entry name" value="Pyrv_Knase_C_sf"/>
</dbReference>
<dbReference type="InterPro" id="IPR015074">
    <property type="entry name" value="DUF1867"/>
</dbReference>
<dbReference type="AlphaFoldDB" id="A0A450RU97"/>
<sequence>MTKKNILYFDRPGPENTEALIRAVRERVDELHIGHVVVASVSGETGIKFREGLQGTDCAVVSVTEHAGFHQNDDVPLAPEKKQEMEALGIKTLMTSHALSGVGRSISRQFGGVSHLEIVSHTLRRFGGEGIKVAVEVSIMAADAGLVPTDREIIAVGGTHAGADAAIVLKTAHMNNFFDLEIREIIAKSRQREG</sequence>
<accession>A0A450RU97</accession>
<evidence type="ECO:0000313" key="2">
    <source>
        <dbReference type="EMBL" id="VFJ42597.1"/>
    </source>
</evidence>
<dbReference type="PIRSF" id="PIRSF016138">
    <property type="entry name" value="UCP016138"/>
    <property type="match status" value="1"/>
</dbReference>
<proteinExistence type="predicted"/>
<dbReference type="Gene3D" id="3.40.1380.20">
    <property type="entry name" value="Pyruvate kinase, C-terminal domain"/>
    <property type="match status" value="1"/>
</dbReference>